<evidence type="ECO:0000256" key="1">
    <source>
        <dbReference type="SAM" id="Coils"/>
    </source>
</evidence>
<dbReference type="AlphaFoldDB" id="A0AAW0ET58"/>
<feature type="region of interest" description="Disordered" evidence="2">
    <location>
        <begin position="467"/>
        <end position="744"/>
    </location>
</feature>
<feature type="compositionally biased region" description="Low complexity" evidence="2">
    <location>
        <begin position="87"/>
        <end position="106"/>
    </location>
</feature>
<evidence type="ECO:0000313" key="4">
    <source>
        <dbReference type="Proteomes" id="UP001430356"/>
    </source>
</evidence>
<comment type="caution">
    <text evidence="3">The sequence shown here is derived from an EMBL/GenBank/DDBJ whole genome shotgun (WGS) entry which is preliminary data.</text>
</comment>
<evidence type="ECO:0008006" key="5">
    <source>
        <dbReference type="Google" id="ProtNLM"/>
    </source>
</evidence>
<feature type="compositionally biased region" description="Basic and acidic residues" evidence="2">
    <location>
        <begin position="10"/>
        <end position="26"/>
    </location>
</feature>
<sequence length="807" mass="83779">MSRRIFLENMRQEARDRGGYDSESRSHANTSPPFTEDTGVHNAHVLAGELDSAAPSPLAAPLLLTTPPPLPQLQSGDARSIATSITPHLLSPPSHVPLSSPHSPSSQRLMLHQRSQPRPEHRDVASSSSGGSSSRRRPHPRLSPDTVFKFGHDDVLPSGESSSTRAAAAAATRRRSTTGHVRRSSGSVSSTADLRGHADSGPTSSRRLSQGRTGAAQPRKSLSAASPSSAHRAASRHDRLSSINRMEASMVALQVELATEKRNNIEAEQHITTLNREVTRLRLENVQLSREVAVAATAAHNAPTAPAGSTGLVDADALATASAAPAGADAVAPAKRIEMLEARLGELLRNMETKQRELDTKDERIRLLEHKLADQLLLYSGMGYMGMVAPRGAAATVQTSSVATHALSAVAPEHRTQAAAGQHTGGNGAFHGLQSRLQRQAEAPDTATTGPRIGSIRTVTAYHPLLSQGAGGDSATARPTSAVRSRSGVHSLGRRDSADAAAEVAAAAARGQPVLTPHNGAHRQASATRDRRRPTPQRPSVRPRPAATPSRTGSIDPTTAAGRSAAGSAVKARPGAASPAATSSARRRRDSSDSVVLGAHRPPSELTRSGSTGGPRRPSVNRRLSTSSARPASVGRDEAPRVASRRSSTSSPLRRQTSASGSAAGGHPMHLGSLASGGVDHRAPSPAGSPYGRLQSAFLAHRSPSTTAPRSGSATRSVAQQSVRSGTSTRSRPQITYSADSDSATMKGTTTTVVFRTGGTNGNGLYSAYSQGSYARDGAALLPSRTAASSAEVSTTAADDVSPAVGV</sequence>
<dbReference type="Proteomes" id="UP001430356">
    <property type="component" value="Unassembled WGS sequence"/>
</dbReference>
<feature type="compositionally biased region" description="Basic residues" evidence="2">
    <location>
        <begin position="172"/>
        <end position="183"/>
    </location>
</feature>
<reference evidence="3 4" key="1">
    <citation type="journal article" date="2021" name="MBio">
        <title>A New Model Trypanosomatid, Novymonas esmeraldas: Genomic Perception of Its 'Candidatus Pandoraea novymonadis' Endosymbiont.</title>
        <authorList>
            <person name="Zakharova A."/>
            <person name="Saura A."/>
            <person name="Butenko A."/>
            <person name="Podesvova L."/>
            <person name="Warmusova S."/>
            <person name="Kostygov A.Y."/>
            <person name="Nenarokova A."/>
            <person name="Lukes J."/>
            <person name="Opperdoes F.R."/>
            <person name="Yurchenko V."/>
        </authorList>
    </citation>
    <scope>NUCLEOTIDE SEQUENCE [LARGE SCALE GENOMIC DNA]</scope>
    <source>
        <strain evidence="3 4">E262AT.01</strain>
    </source>
</reference>
<accession>A0AAW0ET58</accession>
<feature type="region of interest" description="Disordered" evidence="2">
    <location>
        <begin position="1"/>
        <end position="48"/>
    </location>
</feature>
<dbReference type="EMBL" id="JAECZO010000071">
    <property type="protein sequence ID" value="KAK7196220.1"/>
    <property type="molecule type" value="Genomic_DNA"/>
</dbReference>
<feature type="compositionally biased region" description="Polar residues" evidence="2">
    <location>
        <begin position="201"/>
        <end position="212"/>
    </location>
</feature>
<proteinExistence type="predicted"/>
<feature type="compositionally biased region" description="Polar residues" evidence="2">
    <location>
        <begin position="703"/>
        <end position="744"/>
    </location>
</feature>
<feature type="compositionally biased region" description="Low complexity" evidence="2">
    <location>
        <begin position="786"/>
        <end position="798"/>
    </location>
</feature>
<feature type="compositionally biased region" description="Low complexity" evidence="2">
    <location>
        <begin position="560"/>
        <end position="584"/>
    </location>
</feature>
<feature type="coiled-coil region" evidence="1">
    <location>
        <begin position="337"/>
        <end position="371"/>
    </location>
</feature>
<keyword evidence="1" id="KW-0175">Coiled coil</keyword>
<feature type="compositionally biased region" description="Low complexity" evidence="2">
    <location>
        <begin position="218"/>
        <end position="232"/>
    </location>
</feature>
<feature type="compositionally biased region" description="Low complexity" evidence="2">
    <location>
        <begin position="161"/>
        <end position="171"/>
    </location>
</feature>
<feature type="region of interest" description="Disordered" evidence="2">
    <location>
        <begin position="437"/>
        <end position="456"/>
    </location>
</feature>
<feature type="compositionally biased region" description="Low complexity" evidence="2">
    <location>
        <begin position="641"/>
        <end position="655"/>
    </location>
</feature>
<name>A0AAW0ET58_9TRYP</name>
<protein>
    <recommendedName>
        <fullName evidence="5">Proteophosphoglycan ppg4</fullName>
    </recommendedName>
</protein>
<feature type="coiled-coil region" evidence="1">
    <location>
        <begin position="243"/>
        <end position="291"/>
    </location>
</feature>
<feature type="region of interest" description="Disordered" evidence="2">
    <location>
        <begin position="87"/>
        <end position="242"/>
    </location>
</feature>
<keyword evidence="4" id="KW-1185">Reference proteome</keyword>
<gene>
    <name evidence="3" type="ORF">NESM_000557500</name>
</gene>
<feature type="compositionally biased region" description="Low complexity" evidence="2">
    <location>
        <begin position="499"/>
        <end position="509"/>
    </location>
</feature>
<feature type="region of interest" description="Disordered" evidence="2">
    <location>
        <begin position="786"/>
        <end position="807"/>
    </location>
</feature>
<evidence type="ECO:0000313" key="3">
    <source>
        <dbReference type="EMBL" id="KAK7196220.1"/>
    </source>
</evidence>
<evidence type="ECO:0000256" key="2">
    <source>
        <dbReference type="SAM" id="MobiDB-lite"/>
    </source>
</evidence>
<organism evidence="3 4">
    <name type="scientific">Novymonas esmeraldas</name>
    <dbReference type="NCBI Taxonomy" id="1808958"/>
    <lineage>
        <taxon>Eukaryota</taxon>
        <taxon>Discoba</taxon>
        <taxon>Euglenozoa</taxon>
        <taxon>Kinetoplastea</taxon>
        <taxon>Metakinetoplastina</taxon>
        <taxon>Trypanosomatida</taxon>
        <taxon>Trypanosomatidae</taxon>
        <taxon>Novymonas</taxon>
    </lineage>
</organism>